<feature type="compositionally biased region" description="Low complexity" evidence="1">
    <location>
        <begin position="281"/>
        <end position="294"/>
    </location>
</feature>
<dbReference type="InterPro" id="IPR039931">
    <property type="entry name" value="EEIG1/2-like"/>
</dbReference>
<dbReference type="Pfam" id="PF10358">
    <property type="entry name" value="NT-C2"/>
    <property type="match status" value="1"/>
</dbReference>
<dbReference type="RefSeq" id="XP_014531536.2">
    <property type="nucleotide sequence ID" value="XM_014676050.2"/>
</dbReference>
<evidence type="ECO:0000313" key="3">
    <source>
        <dbReference type="EMBL" id="QQK41207.1"/>
    </source>
</evidence>
<dbReference type="PANTHER" id="PTHR21456:SF1">
    <property type="entry name" value="C2 NT-TYPE DOMAIN-CONTAINING PROTEIN"/>
    <property type="match status" value="1"/>
</dbReference>
<feature type="region of interest" description="Disordered" evidence="1">
    <location>
        <begin position="245"/>
        <end position="308"/>
    </location>
</feature>
<feature type="compositionally biased region" description="Basic and acidic residues" evidence="1">
    <location>
        <begin position="245"/>
        <end position="254"/>
    </location>
</feature>
<dbReference type="AlphaFoldDB" id="A0A7T6XHJ1"/>
<organism evidence="3 4">
    <name type="scientific">Penicillium digitatum</name>
    <name type="common">Green mold</name>
    <dbReference type="NCBI Taxonomy" id="36651"/>
    <lineage>
        <taxon>Eukaryota</taxon>
        <taxon>Fungi</taxon>
        <taxon>Dikarya</taxon>
        <taxon>Ascomycota</taxon>
        <taxon>Pezizomycotina</taxon>
        <taxon>Eurotiomycetes</taxon>
        <taxon>Eurotiomycetidae</taxon>
        <taxon>Eurotiales</taxon>
        <taxon>Aspergillaceae</taxon>
        <taxon>Penicillium</taxon>
    </lineage>
</organism>
<proteinExistence type="predicted"/>
<dbReference type="InterPro" id="IPR019448">
    <property type="entry name" value="NT-C2"/>
</dbReference>
<accession>A0A7T6XHJ1</accession>
<dbReference type="EMBL" id="CP060774">
    <property type="protein sequence ID" value="QQK41207.1"/>
    <property type="molecule type" value="Genomic_DNA"/>
</dbReference>
<evidence type="ECO:0000259" key="2">
    <source>
        <dbReference type="PROSITE" id="PS51840"/>
    </source>
</evidence>
<dbReference type="GeneID" id="26235695"/>
<feature type="compositionally biased region" description="Polar residues" evidence="1">
    <location>
        <begin position="257"/>
        <end position="274"/>
    </location>
</feature>
<name>A0A7T6XHJ1_PENDI</name>
<feature type="domain" description="C2 NT-type" evidence="2">
    <location>
        <begin position="3"/>
        <end position="147"/>
    </location>
</feature>
<dbReference type="PANTHER" id="PTHR21456">
    <property type="entry name" value="FAMILY WITH SEQUENCE SIMILARITY 102"/>
    <property type="match status" value="1"/>
</dbReference>
<protein>
    <submittedName>
        <fullName evidence="3">EEIG1/EHBP1 N-terminal domain</fullName>
    </submittedName>
</protein>
<dbReference type="KEGG" id="pdp:PDIP_73790"/>
<sequence length="349" mass="38997">MQAFVPKNRRPRFELVLRIIDINNVPLGNSVALVRWRLPSSSSTEHQGHTEKATLLDHRAYWGYEKCLQVRLTIDRTSILQECELNFEVIQEFTSSPMSEKNVLGKIKLNLAEYVEKSGEGEGIIRRYLMHESKVNSTVKIGIAMRQLEGDRNFTTPHLKSATVFGGIAGVVQSAEQPVNADEFGRLPSIDIKSREIADMQDIYRRTLAASWSSRAGDLPADKFVEELFAGSSGWNNEAHSADADISAGDHRDALSSAETAPRQSRSGKKLSSSFERRPKSTSSNRSHSNSKTPDSLAALGHLRNGGSIEQQLYEGAKDRAWKAPDTNNELSEFDVREDLRSWEIVPKE</sequence>
<evidence type="ECO:0000256" key="1">
    <source>
        <dbReference type="SAM" id="MobiDB-lite"/>
    </source>
</evidence>
<evidence type="ECO:0000313" key="4">
    <source>
        <dbReference type="Proteomes" id="UP000595662"/>
    </source>
</evidence>
<gene>
    <name evidence="3" type="ORF">Pdw03_4061</name>
</gene>
<reference evidence="3 4" key="1">
    <citation type="submission" date="2020-08" db="EMBL/GenBank/DDBJ databases">
        <title>The completed genome sequence of the pathogenic ascomycete fungus Penicillium digitatum.</title>
        <authorList>
            <person name="Wang M."/>
        </authorList>
    </citation>
    <scope>NUCLEOTIDE SEQUENCE [LARGE SCALE GENOMIC DNA]</scope>
    <source>
        <strain evidence="3 4">PdW03</strain>
    </source>
</reference>
<dbReference type="VEuPathDB" id="FungiDB:PDIP_73790"/>
<dbReference type="Proteomes" id="UP000595662">
    <property type="component" value="Chromosome 1"/>
</dbReference>
<dbReference type="PROSITE" id="PS51840">
    <property type="entry name" value="C2_NT"/>
    <property type="match status" value="1"/>
</dbReference>